<keyword evidence="1" id="KW-1133">Transmembrane helix</keyword>
<feature type="transmembrane region" description="Helical" evidence="1">
    <location>
        <begin position="44"/>
        <end position="61"/>
    </location>
</feature>
<dbReference type="PATRIC" id="fig|33050.5.peg.1251"/>
<evidence type="ECO:0000256" key="1">
    <source>
        <dbReference type="SAM" id="Phobius"/>
    </source>
</evidence>
<dbReference type="Proteomes" id="UP000058074">
    <property type="component" value="Chromosome"/>
</dbReference>
<reference evidence="2 3" key="1">
    <citation type="journal article" date="2015" name="Genome Announc.">
        <title>Complete Genome Sequence of Polypropylene Glycol- and Polyethylene Glycol-Degrading Sphingopyxis macrogoltabida Strain EY-1.</title>
        <authorList>
            <person name="Ohtsubo Y."/>
            <person name="Nagata Y."/>
            <person name="Numata M."/>
            <person name="Tsuchikane K."/>
            <person name="Hosoyama A."/>
            <person name="Yamazoe A."/>
            <person name="Tsuda M."/>
            <person name="Fujita N."/>
            <person name="Kawai F."/>
        </authorList>
    </citation>
    <scope>NUCLEOTIDE SEQUENCE [LARGE SCALE GENOMIC DNA]</scope>
    <source>
        <strain evidence="2 3">EY-1</strain>
    </source>
</reference>
<keyword evidence="1" id="KW-0812">Transmembrane</keyword>
<name>A0A0N7GS75_SPHMC</name>
<accession>A0A0N7GS75</accession>
<dbReference type="KEGG" id="smag:AN936_05995"/>
<gene>
    <name evidence="2" type="ORF">AN936_05995</name>
</gene>
<dbReference type="RefSeq" id="WP_054587325.1">
    <property type="nucleotide sequence ID" value="NZ_CP012700.1"/>
</dbReference>
<organism evidence="2 3">
    <name type="scientific">Sphingopyxis macrogoltabida</name>
    <name type="common">Sphingomonas macrogoltabidus</name>
    <dbReference type="NCBI Taxonomy" id="33050"/>
    <lineage>
        <taxon>Bacteria</taxon>
        <taxon>Pseudomonadati</taxon>
        <taxon>Pseudomonadota</taxon>
        <taxon>Alphaproteobacteria</taxon>
        <taxon>Sphingomonadales</taxon>
        <taxon>Sphingomonadaceae</taxon>
        <taxon>Sphingopyxis</taxon>
    </lineage>
</organism>
<sequence>MGALKAVMAVVGVAALLMGGLWMLQGLDIIRWPASSFMLGDTTWTRNGAILAAVGAALVWFSRNRRA</sequence>
<protein>
    <submittedName>
        <fullName evidence="2">Uncharacterized protein</fullName>
    </submittedName>
</protein>
<keyword evidence="1" id="KW-0472">Membrane</keyword>
<evidence type="ECO:0000313" key="3">
    <source>
        <dbReference type="Proteomes" id="UP000058074"/>
    </source>
</evidence>
<feature type="transmembrane region" description="Helical" evidence="1">
    <location>
        <begin position="7"/>
        <end position="24"/>
    </location>
</feature>
<dbReference type="EMBL" id="CP012700">
    <property type="protein sequence ID" value="ALH79931.1"/>
    <property type="molecule type" value="Genomic_DNA"/>
</dbReference>
<dbReference type="AlphaFoldDB" id="A0A0N7GS75"/>
<proteinExistence type="predicted"/>
<evidence type="ECO:0000313" key="2">
    <source>
        <dbReference type="EMBL" id="ALH79931.1"/>
    </source>
</evidence>